<accession>A0ABS8S788</accession>
<organism evidence="2 3">
    <name type="scientific">Datura stramonium</name>
    <name type="common">Jimsonweed</name>
    <name type="synonym">Common thornapple</name>
    <dbReference type="NCBI Taxonomy" id="4076"/>
    <lineage>
        <taxon>Eukaryota</taxon>
        <taxon>Viridiplantae</taxon>
        <taxon>Streptophyta</taxon>
        <taxon>Embryophyta</taxon>
        <taxon>Tracheophyta</taxon>
        <taxon>Spermatophyta</taxon>
        <taxon>Magnoliopsida</taxon>
        <taxon>eudicotyledons</taxon>
        <taxon>Gunneridae</taxon>
        <taxon>Pentapetalae</taxon>
        <taxon>asterids</taxon>
        <taxon>lamiids</taxon>
        <taxon>Solanales</taxon>
        <taxon>Solanaceae</taxon>
        <taxon>Solanoideae</taxon>
        <taxon>Datureae</taxon>
        <taxon>Datura</taxon>
    </lineage>
</organism>
<proteinExistence type="predicted"/>
<name>A0ABS8S788_DATST</name>
<dbReference type="EMBL" id="JACEIK010000319">
    <property type="protein sequence ID" value="MCD7454859.1"/>
    <property type="molecule type" value="Genomic_DNA"/>
</dbReference>
<feature type="region of interest" description="Disordered" evidence="1">
    <location>
        <begin position="35"/>
        <end position="67"/>
    </location>
</feature>
<evidence type="ECO:0000313" key="3">
    <source>
        <dbReference type="Proteomes" id="UP000823775"/>
    </source>
</evidence>
<protein>
    <submittedName>
        <fullName evidence="2">Uncharacterized protein</fullName>
    </submittedName>
</protein>
<comment type="caution">
    <text evidence="2">The sequence shown here is derived from an EMBL/GenBank/DDBJ whole genome shotgun (WGS) entry which is preliminary data.</text>
</comment>
<dbReference type="Proteomes" id="UP000823775">
    <property type="component" value="Unassembled WGS sequence"/>
</dbReference>
<evidence type="ECO:0000256" key="1">
    <source>
        <dbReference type="SAM" id="MobiDB-lite"/>
    </source>
</evidence>
<evidence type="ECO:0000313" key="2">
    <source>
        <dbReference type="EMBL" id="MCD7454859.1"/>
    </source>
</evidence>
<feature type="compositionally biased region" description="Gly residues" evidence="1">
    <location>
        <begin position="45"/>
        <end position="64"/>
    </location>
</feature>
<keyword evidence="3" id="KW-1185">Reference proteome</keyword>
<gene>
    <name evidence="2" type="ORF">HAX54_026230</name>
</gene>
<sequence length="108" mass="11332">MLSSLQGCNGFLQRQNEPLKLRFVVTDRPEPGLIVRSPIGSRAGDQGGDGYGFGDGPSGDGGGYIKANNGGEKMGQLKRALKAVVENRALGLGSSVMLGRRLGDDIWA</sequence>
<reference evidence="2 3" key="1">
    <citation type="journal article" date="2021" name="BMC Genomics">
        <title>Datura genome reveals duplications of psychoactive alkaloid biosynthetic genes and high mutation rate following tissue culture.</title>
        <authorList>
            <person name="Rajewski A."/>
            <person name="Carter-House D."/>
            <person name="Stajich J."/>
            <person name="Litt A."/>
        </authorList>
    </citation>
    <scope>NUCLEOTIDE SEQUENCE [LARGE SCALE GENOMIC DNA]</scope>
    <source>
        <strain evidence="2">AR-01</strain>
    </source>
</reference>